<organism evidence="1">
    <name type="scientific">Rhizophora mucronata</name>
    <name type="common">Asiatic mangrove</name>
    <dbReference type="NCBI Taxonomy" id="61149"/>
    <lineage>
        <taxon>Eukaryota</taxon>
        <taxon>Viridiplantae</taxon>
        <taxon>Streptophyta</taxon>
        <taxon>Embryophyta</taxon>
        <taxon>Tracheophyta</taxon>
        <taxon>Spermatophyta</taxon>
        <taxon>Magnoliopsida</taxon>
        <taxon>eudicotyledons</taxon>
        <taxon>Gunneridae</taxon>
        <taxon>Pentapetalae</taxon>
        <taxon>rosids</taxon>
        <taxon>fabids</taxon>
        <taxon>Malpighiales</taxon>
        <taxon>Rhizophoraceae</taxon>
        <taxon>Rhizophora</taxon>
    </lineage>
</organism>
<reference evidence="1" key="1">
    <citation type="submission" date="2018-02" db="EMBL/GenBank/DDBJ databases">
        <title>Rhizophora mucronata_Transcriptome.</title>
        <authorList>
            <person name="Meera S.P."/>
            <person name="Sreeshan A."/>
            <person name="Augustine A."/>
        </authorList>
    </citation>
    <scope>NUCLEOTIDE SEQUENCE</scope>
    <source>
        <tissue evidence="1">Leaf</tissue>
    </source>
</reference>
<accession>A0A2P2JEL6</accession>
<dbReference type="EMBL" id="GGEC01011445">
    <property type="protein sequence ID" value="MBW91928.1"/>
    <property type="molecule type" value="Transcribed_RNA"/>
</dbReference>
<proteinExistence type="predicted"/>
<protein>
    <submittedName>
        <fullName evidence="1">Uncharacterized protein</fullName>
    </submittedName>
</protein>
<evidence type="ECO:0000313" key="1">
    <source>
        <dbReference type="EMBL" id="MBW91928.1"/>
    </source>
</evidence>
<name>A0A2P2JEL6_RHIMU</name>
<dbReference type="AlphaFoldDB" id="A0A2P2JEL6"/>
<sequence length="41" mass="4764">MKGFNSLLCISSTMVLLIISLRHKLVQTLDYNLQKASRWLK</sequence>